<dbReference type="Proteomes" id="UP000238823">
    <property type="component" value="Unassembled WGS sequence"/>
</dbReference>
<dbReference type="RefSeq" id="WP_106090837.1">
    <property type="nucleotide sequence ID" value="NZ_PVNL01000074.1"/>
</dbReference>
<organism evidence="1 2">
    <name type="scientific">Enhygromyxa salina</name>
    <dbReference type="NCBI Taxonomy" id="215803"/>
    <lineage>
        <taxon>Bacteria</taxon>
        <taxon>Pseudomonadati</taxon>
        <taxon>Myxococcota</taxon>
        <taxon>Polyangia</taxon>
        <taxon>Nannocystales</taxon>
        <taxon>Nannocystaceae</taxon>
        <taxon>Enhygromyxa</taxon>
    </lineage>
</organism>
<evidence type="ECO:0000313" key="1">
    <source>
        <dbReference type="EMBL" id="PRQ06554.1"/>
    </source>
</evidence>
<reference evidence="1 2" key="1">
    <citation type="submission" date="2018-03" db="EMBL/GenBank/DDBJ databases">
        <title>Draft Genome Sequences of the Obligatory Marine Myxobacteria Enhygromyxa salina SWB007.</title>
        <authorList>
            <person name="Poehlein A."/>
            <person name="Moghaddam J.A."/>
            <person name="Harms H."/>
            <person name="Alanjari M."/>
            <person name="Koenig G.M."/>
            <person name="Daniel R."/>
            <person name="Schaeberle T.F."/>
        </authorList>
    </citation>
    <scope>NUCLEOTIDE SEQUENCE [LARGE SCALE GENOMIC DNA]</scope>
    <source>
        <strain evidence="1 2">SWB007</strain>
    </source>
</reference>
<gene>
    <name evidence="1" type="ORF">ENSA7_38740</name>
</gene>
<name>A0A2S9YN86_9BACT</name>
<sequence>MTEPLDVPKELSEAIRAGRCVAFVGAGLVTPAVPSWRQLLEHLVHSIDDGHPDKLEIANWLKSDTKHSRDYEGIAEVIKAALGDRFMRELEAHMRVREHDIPATVRRRLAFLEEVPFRAVLTTNFDELIEGELPGPKVYAQVLNDRNRGWWDGGRAPCIKLHGKLDDSDSLVFTTRAYRKRLYQNPSYLAFLRALFATHSVLFLGFSFTDAYFNELRSEVLAMLGLRGAREHLGHDFAVMNDVPAVARRHYADNEGLEILSYSTEHDGHVGFDHWLEAIRSAASPEVVLQKLTENKRILWLDPTPENNTKGVALSHVVDLVDTPHAALDELRRVNVGPGLGQGHGRYDLIITCFMWQPSGPSYCEQLLLGMRKDDIRAPVIVFASGDHREENRARALELGALAFTHDWAELFQTMEAHLADHAGQRG</sequence>
<proteinExistence type="predicted"/>
<protein>
    <submittedName>
        <fullName evidence="1">Uncharacterized protein</fullName>
    </submittedName>
</protein>
<accession>A0A2S9YN86</accession>
<dbReference type="EMBL" id="PVNL01000074">
    <property type="protein sequence ID" value="PRQ06554.1"/>
    <property type="molecule type" value="Genomic_DNA"/>
</dbReference>
<dbReference type="Pfam" id="PF13289">
    <property type="entry name" value="SIR2_2"/>
    <property type="match status" value="1"/>
</dbReference>
<evidence type="ECO:0000313" key="2">
    <source>
        <dbReference type="Proteomes" id="UP000238823"/>
    </source>
</evidence>
<dbReference type="AlphaFoldDB" id="A0A2S9YN86"/>
<comment type="caution">
    <text evidence="1">The sequence shown here is derived from an EMBL/GenBank/DDBJ whole genome shotgun (WGS) entry which is preliminary data.</text>
</comment>
<dbReference type="OrthoDB" id="5429353at2"/>